<name>A0A445AEV4_ARAHY</name>
<dbReference type="STRING" id="3818.A0A445AEV4"/>
<comment type="caution">
    <text evidence="2">The sequence shown here is derived from an EMBL/GenBank/DDBJ whole genome shotgun (WGS) entry which is preliminary data.</text>
</comment>
<dbReference type="PANTHER" id="PTHR35132:SF1">
    <property type="entry name" value="SERINE_ARGININE REPETITIVE MATRIX-LIKE PROTEIN"/>
    <property type="match status" value="1"/>
</dbReference>
<feature type="region of interest" description="Disordered" evidence="1">
    <location>
        <begin position="39"/>
        <end position="110"/>
    </location>
</feature>
<evidence type="ECO:0000313" key="2">
    <source>
        <dbReference type="EMBL" id="RYR24932.1"/>
    </source>
</evidence>
<reference evidence="2 3" key="1">
    <citation type="submission" date="2019-01" db="EMBL/GenBank/DDBJ databases">
        <title>Sequencing of cultivated peanut Arachis hypogaea provides insights into genome evolution and oil improvement.</title>
        <authorList>
            <person name="Chen X."/>
        </authorList>
    </citation>
    <scope>NUCLEOTIDE SEQUENCE [LARGE SCALE GENOMIC DNA]</scope>
    <source>
        <strain evidence="3">cv. Fuhuasheng</strain>
        <tissue evidence="2">Leaves</tissue>
    </source>
</reference>
<dbReference type="Proteomes" id="UP000289738">
    <property type="component" value="Chromosome B02"/>
</dbReference>
<evidence type="ECO:0000256" key="1">
    <source>
        <dbReference type="SAM" id="MobiDB-lite"/>
    </source>
</evidence>
<dbReference type="EMBL" id="SDMP01000012">
    <property type="protein sequence ID" value="RYR24932.1"/>
    <property type="molecule type" value="Genomic_DNA"/>
</dbReference>
<feature type="compositionally biased region" description="Polar residues" evidence="1">
    <location>
        <begin position="39"/>
        <end position="56"/>
    </location>
</feature>
<feature type="compositionally biased region" description="Basic and acidic residues" evidence="1">
    <location>
        <begin position="100"/>
        <end position="110"/>
    </location>
</feature>
<proteinExistence type="predicted"/>
<gene>
    <name evidence="2" type="ORF">Ahy_B02g058533</name>
</gene>
<organism evidence="2 3">
    <name type="scientific">Arachis hypogaea</name>
    <name type="common">Peanut</name>
    <dbReference type="NCBI Taxonomy" id="3818"/>
    <lineage>
        <taxon>Eukaryota</taxon>
        <taxon>Viridiplantae</taxon>
        <taxon>Streptophyta</taxon>
        <taxon>Embryophyta</taxon>
        <taxon>Tracheophyta</taxon>
        <taxon>Spermatophyta</taxon>
        <taxon>Magnoliopsida</taxon>
        <taxon>eudicotyledons</taxon>
        <taxon>Gunneridae</taxon>
        <taxon>Pentapetalae</taxon>
        <taxon>rosids</taxon>
        <taxon>fabids</taxon>
        <taxon>Fabales</taxon>
        <taxon>Fabaceae</taxon>
        <taxon>Papilionoideae</taxon>
        <taxon>50 kb inversion clade</taxon>
        <taxon>dalbergioids sensu lato</taxon>
        <taxon>Dalbergieae</taxon>
        <taxon>Pterocarpus clade</taxon>
        <taxon>Arachis</taxon>
    </lineage>
</organism>
<dbReference type="PANTHER" id="PTHR35132">
    <property type="entry name" value="SERINE/ARGININE REPETITIVE MATRIX-LIKE PROTEIN"/>
    <property type="match status" value="1"/>
</dbReference>
<protein>
    <submittedName>
        <fullName evidence="2">Uncharacterized protein</fullName>
    </submittedName>
</protein>
<accession>A0A445AEV4</accession>
<keyword evidence="3" id="KW-1185">Reference proteome</keyword>
<dbReference type="AlphaFoldDB" id="A0A445AEV4"/>
<evidence type="ECO:0000313" key="3">
    <source>
        <dbReference type="Proteomes" id="UP000289738"/>
    </source>
</evidence>
<sequence>MGSESGFAAELNINIWSFSRSRSARNAITRHKLLVRASSSNRKVNNMPCSQSNSIGDSKCKKWSSSPGRPGVHVGQTSPVWQVRRTKNSKNTDAQDNDSVEAKKRESTTC</sequence>